<dbReference type="InterPro" id="IPR050580">
    <property type="entry name" value="2H_phosphoesterase_YjcG-like"/>
</dbReference>
<sequence>MSVSALVVKVPAADGLVGDLRDRFDATARLGVPAHITVLFPFMPPDEITSGVLEQTQTALNAVPSFSFSLASVGRFPTTAYLSPTPQDPFVALTTVLTKCFPKFQPYASAHADVVPHLTVAHGDAVNAQAVAMELERRLGESTPILARCGSIALLENSSGRWRELHTFALPIASQHD</sequence>
<dbReference type="GO" id="GO:0016874">
    <property type="term" value="F:ligase activity"/>
    <property type="evidence" value="ECO:0007669"/>
    <property type="project" value="UniProtKB-KW"/>
</dbReference>
<dbReference type="RefSeq" id="WP_252675775.1">
    <property type="nucleotide sequence ID" value="NZ_JAMXHT010000001.1"/>
</dbReference>
<dbReference type="InterPro" id="IPR009097">
    <property type="entry name" value="Cyclic_Pdiesterase"/>
</dbReference>
<proteinExistence type="predicted"/>
<keyword evidence="1" id="KW-0436">Ligase</keyword>
<dbReference type="EMBL" id="JAMXHT010000001">
    <property type="protein sequence ID" value="MCO5396748.1"/>
    <property type="molecule type" value="Genomic_DNA"/>
</dbReference>
<accession>A0ABT1AED7</accession>
<keyword evidence="2" id="KW-1185">Reference proteome</keyword>
<dbReference type="PANTHER" id="PTHR40037:SF1">
    <property type="entry name" value="PHOSPHOESTERASE SAOUHSC_00951-RELATED"/>
    <property type="match status" value="1"/>
</dbReference>
<name>A0ABT1AED7_9RALS</name>
<dbReference type="PANTHER" id="PTHR40037">
    <property type="entry name" value="PHOSPHOESTERASE YJCG-RELATED"/>
    <property type="match status" value="1"/>
</dbReference>
<comment type="caution">
    <text evidence="1">The sequence shown here is derived from an EMBL/GenBank/DDBJ whole genome shotgun (WGS) entry which is preliminary data.</text>
</comment>
<gene>
    <name evidence="1" type="ORF">NG900_00920</name>
</gene>
<evidence type="ECO:0000313" key="1">
    <source>
        <dbReference type="EMBL" id="MCO5396748.1"/>
    </source>
</evidence>
<dbReference type="Gene3D" id="3.90.1140.10">
    <property type="entry name" value="Cyclic phosphodiesterase"/>
    <property type="match status" value="1"/>
</dbReference>
<organism evidence="1 2">
    <name type="scientific">Ralstonia soli</name>
    <dbReference type="NCBI Taxonomy" id="2953896"/>
    <lineage>
        <taxon>Bacteria</taxon>
        <taxon>Pseudomonadati</taxon>
        <taxon>Pseudomonadota</taxon>
        <taxon>Betaproteobacteria</taxon>
        <taxon>Burkholderiales</taxon>
        <taxon>Burkholderiaceae</taxon>
        <taxon>Ralstonia</taxon>
    </lineage>
</organism>
<dbReference type="SUPFAM" id="SSF55144">
    <property type="entry name" value="LigT-like"/>
    <property type="match status" value="1"/>
</dbReference>
<reference evidence="1" key="1">
    <citation type="submission" date="2022-06" db="EMBL/GenBank/DDBJ databases">
        <authorList>
            <person name="Lu C.-H."/>
        </authorList>
    </citation>
    <scope>NUCLEOTIDE SEQUENCE</scope>
    <source>
        <strain evidence="1">21MJYT02-11</strain>
    </source>
</reference>
<dbReference type="Proteomes" id="UP001162811">
    <property type="component" value="Unassembled WGS sequence"/>
</dbReference>
<dbReference type="Pfam" id="PF13563">
    <property type="entry name" value="2_5_RNA_ligase2"/>
    <property type="match status" value="1"/>
</dbReference>
<protein>
    <submittedName>
        <fullName evidence="1">2'-5' RNA ligase family protein</fullName>
    </submittedName>
</protein>
<reference evidence="1" key="2">
    <citation type="journal article" date="2023" name="Front. Microbiol.">
        <title>Ralstonia chuxiongensis sp. nov., Ralstonia mojiangensis sp. nov., and Ralstonia soli sp. nov., isolated from tobacco fields, are three novel species in the family Burkholderiaceae.</title>
        <authorList>
            <person name="Lu C.H."/>
            <person name="Zhang Y.Y."/>
            <person name="Jiang N."/>
            <person name="Chen W."/>
            <person name="Shao X."/>
            <person name="Zhao Z.M."/>
            <person name="Lu W.L."/>
            <person name="Hu X."/>
            <person name="Xi Y.X."/>
            <person name="Zou S.Y."/>
            <person name="Wei Q.J."/>
            <person name="Lin Z.L."/>
            <person name="Gong L."/>
            <person name="Gai X.T."/>
            <person name="Zhang L.Q."/>
            <person name="Li J.Y."/>
            <person name="Jin Y."/>
            <person name="Xia Z.Y."/>
        </authorList>
    </citation>
    <scope>NUCLEOTIDE SEQUENCE</scope>
    <source>
        <strain evidence="1">21MJYT02-11</strain>
    </source>
</reference>
<evidence type="ECO:0000313" key="2">
    <source>
        <dbReference type="Proteomes" id="UP001162811"/>
    </source>
</evidence>